<dbReference type="OrthoDB" id="1355920at2"/>
<evidence type="ECO:0000313" key="1">
    <source>
        <dbReference type="EMBL" id="RKS21746.1"/>
    </source>
</evidence>
<protein>
    <submittedName>
        <fullName evidence="1">Uncharacterized protein</fullName>
    </submittedName>
</protein>
<comment type="caution">
    <text evidence="1">The sequence shown here is derived from an EMBL/GenBank/DDBJ whole genome shotgun (WGS) entry which is preliminary data.</text>
</comment>
<organism evidence="1 2">
    <name type="scientific">Flavobacterium endophyticum</name>
    <dbReference type="NCBI Taxonomy" id="1540163"/>
    <lineage>
        <taxon>Bacteria</taxon>
        <taxon>Pseudomonadati</taxon>
        <taxon>Bacteroidota</taxon>
        <taxon>Flavobacteriia</taxon>
        <taxon>Flavobacteriales</taxon>
        <taxon>Flavobacteriaceae</taxon>
        <taxon>Flavobacterium</taxon>
    </lineage>
</organism>
<sequence>MSDTTKKPATIVGRIMYKIKIFAKRYYKYPYPEEAFFKDIAEKTVCDAHSNCEKEVFTKQRVLLLWLYVKSQALKYIIMVQCEMKEKFVNPAQKLFYAQKIGTDVAHIDEKLESLKLQFSDSEDIMKK</sequence>
<reference evidence="1 2" key="1">
    <citation type="submission" date="2018-10" db="EMBL/GenBank/DDBJ databases">
        <title>Genomic Encyclopedia of Archaeal and Bacterial Type Strains, Phase II (KMG-II): from individual species to whole genera.</title>
        <authorList>
            <person name="Goeker M."/>
        </authorList>
    </citation>
    <scope>NUCLEOTIDE SEQUENCE [LARGE SCALE GENOMIC DNA]</scope>
    <source>
        <strain evidence="1 2">DSM 29537</strain>
    </source>
</reference>
<dbReference type="RefSeq" id="WP_121376690.1">
    <property type="nucleotide sequence ID" value="NZ_RBLC01000003.1"/>
</dbReference>
<dbReference type="Proteomes" id="UP000277579">
    <property type="component" value="Unassembled WGS sequence"/>
</dbReference>
<gene>
    <name evidence="1" type="ORF">CLV94_2381</name>
</gene>
<proteinExistence type="predicted"/>
<accession>A0A495M6P6</accession>
<dbReference type="EMBL" id="RBLC01000003">
    <property type="protein sequence ID" value="RKS21746.1"/>
    <property type="molecule type" value="Genomic_DNA"/>
</dbReference>
<dbReference type="AlphaFoldDB" id="A0A495M6P6"/>
<keyword evidence="2" id="KW-1185">Reference proteome</keyword>
<evidence type="ECO:0000313" key="2">
    <source>
        <dbReference type="Proteomes" id="UP000277579"/>
    </source>
</evidence>
<name>A0A495M6P6_9FLAO</name>